<accession>A0ABT0GZP3</accession>
<name>A0ABT0GZP3_9HYPH</name>
<keyword evidence="2" id="KW-1185">Reference proteome</keyword>
<reference evidence="1" key="1">
    <citation type="submission" date="2022-04" db="EMBL/GenBank/DDBJ databases">
        <title>Roseibium sp. CAU 1639 isolated from mud.</title>
        <authorList>
            <person name="Kim W."/>
        </authorList>
    </citation>
    <scope>NUCLEOTIDE SEQUENCE</scope>
    <source>
        <strain evidence="1">CAU 1639</strain>
    </source>
</reference>
<gene>
    <name evidence="1" type="ORF">M0H32_21740</name>
</gene>
<organism evidence="1 2">
    <name type="scientific">Roseibium sediminicola</name>
    <dbReference type="NCBI Taxonomy" id="2933272"/>
    <lineage>
        <taxon>Bacteria</taxon>
        <taxon>Pseudomonadati</taxon>
        <taxon>Pseudomonadota</taxon>
        <taxon>Alphaproteobacteria</taxon>
        <taxon>Hyphomicrobiales</taxon>
        <taxon>Stappiaceae</taxon>
        <taxon>Roseibium</taxon>
    </lineage>
</organism>
<proteinExistence type="predicted"/>
<protein>
    <submittedName>
        <fullName evidence="1">Uncharacterized protein</fullName>
    </submittedName>
</protein>
<evidence type="ECO:0000313" key="1">
    <source>
        <dbReference type="EMBL" id="MCK7614801.1"/>
    </source>
</evidence>
<sequence length="59" mass="6241">MTTFILTQIIFAGNGAPPGGEGDLSIDLMAQTIKDQAPPVKWTFEALGSSGSLQIRVIH</sequence>
<dbReference type="Proteomes" id="UP001431221">
    <property type="component" value="Unassembled WGS sequence"/>
</dbReference>
<evidence type="ECO:0000313" key="2">
    <source>
        <dbReference type="Proteomes" id="UP001431221"/>
    </source>
</evidence>
<dbReference type="EMBL" id="JALNMJ010000018">
    <property type="protein sequence ID" value="MCK7614801.1"/>
    <property type="molecule type" value="Genomic_DNA"/>
</dbReference>
<comment type="caution">
    <text evidence="1">The sequence shown here is derived from an EMBL/GenBank/DDBJ whole genome shotgun (WGS) entry which is preliminary data.</text>
</comment>
<dbReference type="RefSeq" id="WP_248157600.1">
    <property type="nucleotide sequence ID" value="NZ_JALNMJ010000018.1"/>
</dbReference>